<feature type="region of interest" description="Disordered" evidence="6">
    <location>
        <begin position="275"/>
        <end position="313"/>
    </location>
</feature>
<organism evidence="8 9">
    <name type="scientific">Actinoalloteichus fjordicus</name>
    <dbReference type="NCBI Taxonomy" id="1612552"/>
    <lineage>
        <taxon>Bacteria</taxon>
        <taxon>Bacillati</taxon>
        <taxon>Actinomycetota</taxon>
        <taxon>Actinomycetes</taxon>
        <taxon>Pseudonocardiales</taxon>
        <taxon>Pseudonocardiaceae</taxon>
        <taxon>Actinoalloteichus</taxon>
    </lineage>
</organism>
<dbReference type="GO" id="GO:0006508">
    <property type="term" value="P:proteolysis"/>
    <property type="evidence" value="ECO:0007669"/>
    <property type="project" value="UniProtKB-KW"/>
</dbReference>
<feature type="domain" description="NlpC/P60" evidence="7">
    <location>
        <begin position="315"/>
        <end position="454"/>
    </location>
</feature>
<sequence>MARRRGTRRRTAAGLRTPDRGRTPLLLLVLLIVTSLAAGTTAWAQPPANPDDAEIEEGNAAVENAATRVGELTSRLAEVSARRDELLAQVELAMEDANRAMVDLEAAEAAAQLAADVARTAQIEADASADHIERVRAQIDDFAAASHQQGTVVGSLSAYFGAESPDDLLERVQLLDAISGSHLDLLDELERARTDKVNKDSTARAALAEAESGAAAAQEAKSDADEAFAAAVAAEQAQQADITAVEDERAAVEAELVSARADVGGLEEQRTRYEEWEREQEAAAEAAAASVVAAPAAQPPGQPAGPPPASGASASNAIETVIARAVAQLGVPYSWGGGNAHGPTQGVRDGGVADAHGDYQKVGFDCSGLMVYAFAGAGVSLPKYSGYQYQSGQRVPLAQMRRGDMIFWQTGGRIHHVALYLGDGMMVEAPYSGNQVRVTPVRYGGIAPYAVRML</sequence>
<evidence type="ECO:0000256" key="1">
    <source>
        <dbReference type="ARBA" id="ARBA00007074"/>
    </source>
</evidence>
<dbReference type="PROSITE" id="PS51935">
    <property type="entry name" value="NLPC_P60"/>
    <property type="match status" value="1"/>
</dbReference>
<dbReference type="GO" id="GO:0008234">
    <property type="term" value="F:cysteine-type peptidase activity"/>
    <property type="evidence" value="ECO:0007669"/>
    <property type="project" value="UniProtKB-KW"/>
</dbReference>
<dbReference type="SUPFAM" id="SSF54001">
    <property type="entry name" value="Cysteine proteinases"/>
    <property type="match status" value="1"/>
</dbReference>
<evidence type="ECO:0000313" key="8">
    <source>
        <dbReference type="EMBL" id="APU14358.1"/>
    </source>
</evidence>
<evidence type="ECO:0000256" key="3">
    <source>
        <dbReference type="ARBA" id="ARBA00022801"/>
    </source>
</evidence>
<dbReference type="EMBL" id="CP016076">
    <property type="protein sequence ID" value="APU14358.1"/>
    <property type="molecule type" value="Genomic_DNA"/>
</dbReference>
<evidence type="ECO:0000256" key="4">
    <source>
        <dbReference type="ARBA" id="ARBA00022807"/>
    </source>
</evidence>
<dbReference type="InterPro" id="IPR038765">
    <property type="entry name" value="Papain-like_cys_pep_sf"/>
</dbReference>
<accession>A0AAC9LAH7</accession>
<evidence type="ECO:0000259" key="7">
    <source>
        <dbReference type="PROSITE" id="PS51935"/>
    </source>
</evidence>
<keyword evidence="9" id="KW-1185">Reference proteome</keyword>
<evidence type="ECO:0000256" key="2">
    <source>
        <dbReference type="ARBA" id="ARBA00022670"/>
    </source>
</evidence>
<dbReference type="Pfam" id="PF00877">
    <property type="entry name" value="NLPC_P60"/>
    <property type="match status" value="1"/>
</dbReference>
<keyword evidence="4" id="KW-0788">Thiol protease</keyword>
<dbReference type="KEGG" id="acad:UA74_11490"/>
<name>A0AAC9LAH7_9PSEU</name>
<dbReference type="Gene3D" id="3.90.1720.10">
    <property type="entry name" value="endopeptidase domain like (from Nostoc punctiforme)"/>
    <property type="match status" value="1"/>
</dbReference>
<evidence type="ECO:0000256" key="6">
    <source>
        <dbReference type="SAM" id="MobiDB-lite"/>
    </source>
</evidence>
<keyword evidence="5" id="KW-0175">Coiled coil</keyword>
<feature type="compositionally biased region" description="Low complexity" evidence="6">
    <location>
        <begin position="283"/>
        <end position="296"/>
    </location>
</feature>
<dbReference type="AlphaFoldDB" id="A0AAC9LAH7"/>
<comment type="similarity">
    <text evidence="1">Belongs to the peptidase C40 family.</text>
</comment>
<gene>
    <name evidence="8" type="ORF">UA74_11490</name>
</gene>
<protein>
    <submittedName>
        <fullName evidence="8">Cell wall-associated hydrolase, invasion-associated protein</fullName>
    </submittedName>
</protein>
<proteinExistence type="inferred from homology"/>
<evidence type="ECO:0000256" key="5">
    <source>
        <dbReference type="SAM" id="Coils"/>
    </source>
</evidence>
<dbReference type="PANTHER" id="PTHR47359">
    <property type="entry name" value="PEPTIDOGLYCAN DL-ENDOPEPTIDASE CWLO"/>
    <property type="match status" value="1"/>
</dbReference>
<dbReference type="InterPro" id="IPR000064">
    <property type="entry name" value="NLP_P60_dom"/>
</dbReference>
<keyword evidence="3 8" id="KW-0378">Hydrolase</keyword>
<dbReference type="PANTHER" id="PTHR47359:SF3">
    <property type="entry name" value="NLP_P60 DOMAIN-CONTAINING PROTEIN-RELATED"/>
    <property type="match status" value="1"/>
</dbReference>
<reference evidence="9" key="1">
    <citation type="submission" date="2016-06" db="EMBL/GenBank/DDBJ databases">
        <title>Complete genome sequence of Actinoalloteichus fjordicus DSM 46855 (=ADI127-17), type strain of the new species Actinoalloteichus fjordicus.</title>
        <authorList>
            <person name="Ruckert C."/>
            <person name="Nouioui I."/>
            <person name="Willmese J."/>
            <person name="van Wezel G."/>
            <person name="Klenk H.-P."/>
            <person name="Kalinowski J."/>
            <person name="Zotchev S.B."/>
        </authorList>
    </citation>
    <scope>NUCLEOTIDE SEQUENCE [LARGE SCALE GENOMIC DNA]</scope>
    <source>
        <strain evidence="9">ADI127-7</strain>
    </source>
</reference>
<dbReference type="Proteomes" id="UP000185511">
    <property type="component" value="Chromosome"/>
</dbReference>
<feature type="compositionally biased region" description="Pro residues" evidence="6">
    <location>
        <begin position="297"/>
        <end position="309"/>
    </location>
</feature>
<evidence type="ECO:0000313" key="9">
    <source>
        <dbReference type="Proteomes" id="UP000185511"/>
    </source>
</evidence>
<feature type="coiled-coil region" evidence="5">
    <location>
        <begin position="69"/>
        <end position="114"/>
    </location>
</feature>
<dbReference type="InterPro" id="IPR051794">
    <property type="entry name" value="PG_Endopeptidase_C40"/>
</dbReference>
<keyword evidence="2" id="KW-0645">Protease</keyword>